<reference evidence="1" key="1">
    <citation type="journal article" date="2021" name="PeerJ">
        <title>Extensive microbial diversity within the chicken gut microbiome revealed by metagenomics and culture.</title>
        <authorList>
            <person name="Gilroy R."/>
            <person name="Ravi A."/>
            <person name="Getino M."/>
            <person name="Pursley I."/>
            <person name="Horton D.L."/>
            <person name="Alikhan N.F."/>
            <person name="Baker D."/>
            <person name="Gharbi K."/>
            <person name="Hall N."/>
            <person name="Watson M."/>
            <person name="Adriaenssens E.M."/>
            <person name="Foster-Nyarko E."/>
            <person name="Jarju S."/>
            <person name="Secka A."/>
            <person name="Antonio M."/>
            <person name="Oren A."/>
            <person name="Chaudhuri R.R."/>
            <person name="La Ragione R."/>
            <person name="Hildebrand F."/>
            <person name="Pallen M.J."/>
        </authorList>
    </citation>
    <scope>NUCLEOTIDE SEQUENCE</scope>
    <source>
        <strain evidence="1">ChiGjej2B2-19336</strain>
    </source>
</reference>
<dbReference type="Proteomes" id="UP000698963">
    <property type="component" value="Unassembled WGS sequence"/>
</dbReference>
<sequence>MRRMTVAVAQKHCTVEEFFSLARSMTGPSAWLLFETARRAGIVPLESFDMNGVMEASRLVVFSGQGECRMEKAFGEREGRVRMIQCGDESGKTCFMREQSYLLRRGVGVTGSLVCREFFCPDECGMLRLHAECLADVREEKR</sequence>
<proteinExistence type="predicted"/>
<accession>A0A921AYI0</accession>
<reference evidence="1" key="2">
    <citation type="submission" date="2021-09" db="EMBL/GenBank/DDBJ databases">
        <authorList>
            <person name="Gilroy R."/>
        </authorList>
    </citation>
    <scope>NUCLEOTIDE SEQUENCE</scope>
    <source>
        <strain evidence="1">ChiGjej2B2-19336</strain>
    </source>
</reference>
<dbReference type="EMBL" id="DYZA01000221">
    <property type="protein sequence ID" value="HJD98113.1"/>
    <property type="molecule type" value="Genomic_DNA"/>
</dbReference>
<dbReference type="RefSeq" id="WP_304123572.1">
    <property type="nucleotide sequence ID" value="NZ_DYZA01000221.1"/>
</dbReference>
<organism evidence="1 2">
    <name type="scientific">Mailhella massiliensis</name>
    <dbReference type="NCBI Taxonomy" id="1903261"/>
    <lineage>
        <taxon>Bacteria</taxon>
        <taxon>Pseudomonadati</taxon>
        <taxon>Thermodesulfobacteriota</taxon>
        <taxon>Desulfovibrionia</taxon>
        <taxon>Desulfovibrionales</taxon>
        <taxon>Desulfovibrionaceae</taxon>
        <taxon>Mailhella</taxon>
    </lineage>
</organism>
<evidence type="ECO:0000313" key="2">
    <source>
        <dbReference type="Proteomes" id="UP000698963"/>
    </source>
</evidence>
<comment type="caution">
    <text evidence="1">The sequence shown here is derived from an EMBL/GenBank/DDBJ whole genome shotgun (WGS) entry which is preliminary data.</text>
</comment>
<dbReference type="AlphaFoldDB" id="A0A921AYI0"/>
<name>A0A921AYI0_9BACT</name>
<evidence type="ECO:0000313" key="1">
    <source>
        <dbReference type="EMBL" id="HJD98113.1"/>
    </source>
</evidence>
<gene>
    <name evidence="1" type="ORF">K8W16_10775</name>
</gene>
<protein>
    <submittedName>
        <fullName evidence="1">Uncharacterized protein</fullName>
    </submittedName>
</protein>